<feature type="region of interest" description="Disordered" evidence="1">
    <location>
        <begin position="106"/>
        <end position="132"/>
    </location>
</feature>
<organism evidence="3 4">
    <name type="scientific">Papaver nudicaule</name>
    <name type="common">Iceland poppy</name>
    <dbReference type="NCBI Taxonomy" id="74823"/>
    <lineage>
        <taxon>Eukaryota</taxon>
        <taxon>Viridiplantae</taxon>
        <taxon>Streptophyta</taxon>
        <taxon>Embryophyta</taxon>
        <taxon>Tracheophyta</taxon>
        <taxon>Spermatophyta</taxon>
        <taxon>Magnoliopsida</taxon>
        <taxon>Ranunculales</taxon>
        <taxon>Papaveraceae</taxon>
        <taxon>Papaveroideae</taxon>
        <taxon>Papaver</taxon>
    </lineage>
</organism>
<reference evidence="3" key="1">
    <citation type="submission" date="2022-03" db="EMBL/GenBank/DDBJ databases">
        <title>A functionally conserved STORR gene fusion in Papaver species that diverged 16.8 million years ago.</title>
        <authorList>
            <person name="Catania T."/>
        </authorList>
    </citation>
    <scope>NUCLEOTIDE SEQUENCE</scope>
    <source>
        <strain evidence="3">S-191538</strain>
    </source>
</reference>
<evidence type="ECO:0000256" key="1">
    <source>
        <dbReference type="SAM" id="MobiDB-lite"/>
    </source>
</evidence>
<evidence type="ECO:0000313" key="4">
    <source>
        <dbReference type="Proteomes" id="UP001177140"/>
    </source>
</evidence>
<gene>
    <name evidence="3" type="ORF">MKW94_022072</name>
</gene>
<dbReference type="Proteomes" id="UP001177140">
    <property type="component" value="Unassembled WGS sequence"/>
</dbReference>
<keyword evidence="4" id="KW-1185">Reference proteome</keyword>
<comment type="caution">
    <text evidence="3">The sequence shown here is derived from an EMBL/GenBank/DDBJ whole genome shotgun (WGS) entry which is preliminary data.</text>
</comment>
<dbReference type="PRINTS" id="PR01217">
    <property type="entry name" value="PRICHEXTENSN"/>
</dbReference>
<protein>
    <submittedName>
        <fullName evidence="3">Uncharacterized protein</fullName>
    </submittedName>
</protein>
<name>A0AA41RQA5_PAPNU</name>
<feature type="transmembrane region" description="Helical" evidence="2">
    <location>
        <begin position="9"/>
        <end position="28"/>
    </location>
</feature>
<dbReference type="AlphaFoldDB" id="A0AA41RQA5"/>
<evidence type="ECO:0000256" key="2">
    <source>
        <dbReference type="SAM" id="Phobius"/>
    </source>
</evidence>
<sequence length="263" mass="28086">MPVTRGRSLHFFEGSSYIMAIIICFIAISEKTSAREYENICARGDMYEVTGHGTCALCTNWCKSECSRMGSTSVVEDKCEPTKVPGAVGYECFCCCKNIRPATTPPPPPSPPSSSTSPPSPPSSPSPPPPPNFAKNICPQDQTYIEIFHTNSGSCALKPLCATKCAESGASSERTECMGNAHNTGNGRALKWYEQCCCKPLPPTPSPSPPLPPTFPPPPPAPTCTCPSPPPPPPPSCQTELKFQISPTPGQEPCMYTCTLSRP</sequence>
<keyword evidence="2" id="KW-0812">Transmembrane</keyword>
<keyword evidence="2" id="KW-0472">Membrane</keyword>
<proteinExistence type="predicted"/>
<evidence type="ECO:0000313" key="3">
    <source>
        <dbReference type="EMBL" id="MCL7021615.1"/>
    </source>
</evidence>
<accession>A0AA41RQA5</accession>
<dbReference type="EMBL" id="JAJJMA010002622">
    <property type="protein sequence ID" value="MCL7021615.1"/>
    <property type="molecule type" value="Genomic_DNA"/>
</dbReference>
<keyword evidence="2" id="KW-1133">Transmembrane helix</keyword>